<evidence type="ECO:0000259" key="14">
    <source>
        <dbReference type="SMART" id="SM00559"/>
    </source>
</evidence>
<name>A0A0N8EBS0_9CRUS</name>
<dbReference type="InterPro" id="IPR016194">
    <property type="entry name" value="SPOC-like_C_dom_sf"/>
</dbReference>
<dbReference type="EC" id="3.6.4.12" evidence="3"/>
<evidence type="ECO:0000256" key="10">
    <source>
        <dbReference type="ARBA" id="ARBA00023172"/>
    </source>
</evidence>
<evidence type="ECO:0000256" key="4">
    <source>
        <dbReference type="ARBA" id="ARBA00022741"/>
    </source>
</evidence>
<accession>A0A0N8EBS0</accession>
<keyword evidence="7 15" id="KW-0347">Helicase</keyword>
<dbReference type="SMART" id="SM00559">
    <property type="entry name" value="Ku78"/>
    <property type="match status" value="1"/>
</dbReference>
<keyword evidence="12" id="KW-0539">Nucleus</keyword>
<dbReference type="CTD" id="117419"/>
<dbReference type="CDD" id="cd00788">
    <property type="entry name" value="KU70"/>
    <property type="match status" value="1"/>
</dbReference>
<dbReference type="InterPro" id="IPR006164">
    <property type="entry name" value="DNA_bd_Ku70/Ku80"/>
</dbReference>
<dbReference type="InterPro" id="IPR005161">
    <property type="entry name" value="Ku_N"/>
</dbReference>
<keyword evidence="9" id="KW-0238">DNA-binding</keyword>
<dbReference type="Gene3D" id="4.10.970.10">
    <property type="entry name" value="Ku70, bridge and pillars"/>
    <property type="match status" value="1"/>
</dbReference>
<comment type="subcellular location">
    <subcellularLocation>
        <location evidence="1">Nucleus</location>
    </subcellularLocation>
</comment>
<keyword evidence="11" id="KW-0234">DNA repair</keyword>
<dbReference type="PANTHER" id="PTHR12604">
    <property type="entry name" value="KU AUTOANTIGEN DNA HELICASE"/>
    <property type="match status" value="1"/>
</dbReference>
<feature type="domain" description="Ku" evidence="14">
    <location>
        <begin position="299"/>
        <end position="442"/>
    </location>
</feature>
<dbReference type="SUPFAM" id="SSF53300">
    <property type="entry name" value="vWA-like"/>
    <property type="match status" value="1"/>
</dbReference>
<protein>
    <recommendedName>
        <fullName evidence="3">DNA helicase</fullName>
        <ecNumber evidence="3">3.6.4.12</ecNumber>
    </recommendedName>
</protein>
<dbReference type="GO" id="GO:0005524">
    <property type="term" value="F:ATP binding"/>
    <property type="evidence" value="ECO:0007669"/>
    <property type="project" value="UniProtKB-KW"/>
</dbReference>
<evidence type="ECO:0000256" key="9">
    <source>
        <dbReference type="ARBA" id="ARBA00023125"/>
    </source>
</evidence>
<reference evidence="15" key="1">
    <citation type="submission" date="2015-10" db="EMBL/GenBank/DDBJ databases">
        <title>EvidentialGene: Evidence-directed Construction of Complete mRNA Transcriptomes without Genomes.</title>
        <authorList>
            <person name="Gilbert D.G."/>
        </authorList>
    </citation>
    <scope>NUCLEOTIDE SEQUENCE</scope>
</reference>
<dbReference type="NCBIfam" id="TIGR00578">
    <property type="entry name" value="ku70"/>
    <property type="match status" value="1"/>
</dbReference>
<dbReference type="InterPro" id="IPR005160">
    <property type="entry name" value="Ku_C"/>
</dbReference>
<evidence type="ECO:0000256" key="7">
    <source>
        <dbReference type="ARBA" id="ARBA00022806"/>
    </source>
</evidence>
<evidence type="ECO:0000256" key="8">
    <source>
        <dbReference type="ARBA" id="ARBA00022840"/>
    </source>
</evidence>
<dbReference type="OrthoDB" id="3249161at2759"/>
<keyword evidence="8" id="KW-0067">ATP-binding</keyword>
<dbReference type="Pfam" id="PF02735">
    <property type="entry name" value="Ku"/>
    <property type="match status" value="1"/>
</dbReference>
<dbReference type="InterPro" id="IPR047087">
    <property type="entry name" value="KU70_core_dom"/>
</dbReference>
<keyword evidence="4" id="KW-0547">Nucleotide-binding</keyword>
<dbReference type="GO" id="GO:0042162">
    <property type="term" value="F:telomeric DNA binding"/>
    <property type="evidence" value="ECO:0007669"/>
    <property type="project" value="InterPro"/>
</dbReference>
<comment type="similarity">
    <text evidence="2">Belongs to the ku70 family.</text>
</comment>
<evidence type="ECO:0000256" key="11">
    <source>
        <dbReference type="ARBA" id="ARBA00023204"/>
    </source>
</evidence>
<evidence type="ECO:0000256" key="1">
    <source>
        <dbReference type="ARBA" id="ARBA00004123"/>
    </source>
</evidence>
<dbReference type="Pfam" id="PF03730">
    <property type="entry name" value="Ku_C"/>
    <property type="match status" value="1"/>
</dbReference>
<dbReference type="Gene3D" id="1.10.1600.10">
    <property type="match status" value="1"/>
</dbReference>
<dbReference type="GO" id="GO:0000723">
    <property type="term" value="P:telomere maintenance"/>
    <property type="evidence" value="ECO:0007669"/>
    <property type="project" value="InterPro"/>
</dbReference>
<sequence length="610" mass="68555">MDDRDNPDGITDDTFDGRDATIFLVDASAPMFEKTSPSVDNIEAEPTIDDCPFTLAIRCAFNTLKNKIFTAPYDSVAIVLFGTKKKKPNEKYGVYSNTYLLQDLQKPDCDPILQLDEMLNKDGGIDEYVYAVDQQSISLADALWLCSSIFSKHKSKKDNKKIFLFTNNDEPHSKFSNKQKQAEKRIGDLQDGNVSIFLFPIGEAFDTSKVYQELLMSNEYGSILSGSMTADELLSKICRKGQKKRPVANLVFNVDSNTKFGVKLYNLIRPAPTPKRMQLDKRTNEIVKSVTTKFNAETAETLLPSELMKSTIVSGEKVRLDKNDLTSLKSKFAVGFTLLGFKPIEKLKFHLYLSPASFIYPDEDLVKGSRVLFGVLMDRCQVRGFAPLCILKCTAATKPRIVALLPNAEQDPEQPSVFGFHVIYLPFLNDVRKFNYGDLVGSTLVLKDERKYVPEVWRADRGQIDAAVAIVKKLSSKTSYTPAQFEDPALHTKWKTLEGLALGREDVESVDDLALPDCDCIDRRLGQRSTIFNDLVFPLGYQSRNFQASILTPRDPQHEATVEDAARNGWLDKMKVDILKGYLSNQGVHGVSKMKKAECIQNIKLHLNLK</sequence>
<dbReference type="GO" id="GO:0016787">
    <property type="term" value="F:hydrolase activity"/>
    <property type="evidence" value="ECO:0007669"/>
    <property type="project" value="UniProtKB-KW"/>
</dbReference>
<organism evidence="15">
    <name type="scientific">Daphnia magna</name>
    <dbReference type="NCBI Taxonomy" id="35525"/>
    <lineage>
        <taxon>Eukaryota</taxon>
        <taxon>Metazoa</taxon>
        <taxon>Ecdysozoa</taxon>
        <taxon>Arthropoda</taxon>
        <taxon>Crustacea</taxon>
        <taxon>Branchiopoda</taxon>
        <taxon>Diplostraca</taxon>
        <taxon>Cladocera</taxon>
        <taxon>Anomopoda</taxon>
        <taxon>Daphniidae</taxon>
        <taxon>Daphnia</taxon>
    </lineage>
</organism>
<dbReference type="Pfam" id="PF03731">
    <property type="entry name" value="Ku_N"/>
    <property type="match status" value="1"/>
</dbReference>
<dbReference type="KEGG" id="dmk:116925756"/>
<dbReference type="InterPro" id="IPR027388">
    <property type="entry name" value="Ku70_bridge/pillars_dom_sf"/>
</dbReference>
<dbReference type="SUPFAM" id="SSF100939">
    <property type="entry name" value="SPOC domain-like"/>
    <property type="match status" value="1"/>
</dbReference>
<dbReference type="AlphaFoldDB" id="A0A0N8EBS0"/>
<dbReference type="GO" id="GO:0003684">
    <property type="term" value="F:damaged DNA binding"/>
    <property type="evidence" value="ECO:0007669"/>
    <property type="project" value="InterPro"/>
</dbReference>
<dbReference type="InterPro" id="IPR006165">
    <property type="entry name" value="Ku70"/>
</dbReference>
<dbReference type="GO" id="GO:0043564">
    <property type="term" value="C:Ku70:Ku80 complex"/>
    <property type="evidence" value="ECO:0007669"/>
    <property type="project" value="InterPro"/>
</dbReference>
<evidence type="ECO:0000256" key="6">
    <source>
        <dbReference type="ARBA" id="ARBA00022801"/>
    </source>
</evidence>
<keyword evidence="5" id="KW-0227">DNA damage</keyword>
<dbReference type="GO" id="GO:0006303">
    <property type="term" value="P:double-strand break repair via nonhomologous end joining"/>
    <property type="evidence" value="ECO:0007669"/>
    <property type="project" value="InterPro"/>
</dbReference>
<comment type="catalytic activity">
    <reaction evidence="13">
        <text>ATP + H2O = ADP + phosphate + H(+)</text>
        <dbReference type="Rhea" id="RHEA:13065"/>
        <dbReference type="ChEBI" id="CHEBI:15377"/>
        <dbReference type="ChEBI" id="CHEBI:15378"/>
        <dbReference type="ChEBI" id="CHEBI:30616"/>
        <dbReference type="ChEBI" id="CHEBI:43474"/>
        <dbReference type="ChEBI" id="CHEBI:456216"/>
        <dbReference type="EC" id="3.6.4.12"/>
    </reaction>
</comment>
<dbReference type="InterPro" id="IPR036465">
    <property type="entry name" value="vWFA_dom_sf"/>
</dbReference>
<dbReference type="GeneID" id="116925756"/>
<dbReference type="GO" id="GO:0006310">
    <property type="term" value="P:DNA recombination"/>
    <property type="evidence" value="ECO:0007669"/>
    <property type="project" value="UniProtKB-KW"/>
</dbReference>
<evidence type="ECO:0000256" key="2">
    <source>
        <dbReference type="ARBA" id="ARBA00005240"/>
    </source>
</evidence>
<proteinExistence type="inferred from homology"/>
<dbReference type="RefSeq" id="XP_032788401.2">
    <property type="nucleotide sequence ID" value="XM_032932510.2"/>
</dbReference>
<evidence type="ECO:0000313" key="15">
    <source>
        <dbReference type="EMBL" id="JAN52429.1"/>
    </source>
</evidence>
<dbReference type="GO" id="GO:0003690">
    <property type="term" value="F:double-stranded DNA binding"/>
    <property type="evidence" value="ECO:0007669"/>
    <property type="project" value="TreeGrafter"/>
</dbReference>
<evidence type="ECO:0000256" key="5">
    <source>
        <dbReference type="ARBA" id="ARBA00022763"/>
    </source>
</evidence>
<evidence type="ECO:0000256" key="12">
    <source>
        <dbReference type="ARBA" id="ARBA00023242"/>
    </source>
</evidence>
<dbReference type="GO" id="GO:0003678">
    <property type="term" value="F:DNA helicase activity"/>
    <property type="evidence" value="ECO:0007669"/>
    <property type="project" value="UniProtKB-EC"/>
</dbReference>
<dbReference type="FunFam" id="3.40.50.410:FF:000080">
    <property type="entry name" value="X-ray repair-complementing defective repair in Chinese hamster cells 6"/>
    <property type="match status" value="1"/>
</dbReference>
<evidence type="ECO:0000256" key="13">
    <source>
        <dbReference type="ARBA" id="ARBA00047995"/>
    </source>
</evidence>
<keyword evidence="6" id="KW-0378">Hydrolase</keyword>
<dbReference type="PANTHER" id="PTHR12604:SF2">
    <property type="entry name" value="X-RAY REPAIR CROSS-COMPLEMENTING PROTEIN 6"/>
    <property type="match status" value="1"/>
</dbReference>
<evidence type="ECO:0000256" key="3">
    <source>
        <dbReference type="ARBA" id="ARBA00012551"/>
    </source>
</evidence>
<dbReference type="PIRSF" id="PIRSF003033">
    <property type="entry name" value="Ku70"/>
    <property type="match status" value="1"/>
</dbReference>
<keyword evidence="10" id="KW-0233">DNA recombination</keyword>
<dbReference type="Gene3D" id="2.40.290.10">
    <property type="match status" value="1"/>
</dbReference>
<dbReference type="EMBL" id="GDIQ01042308">
    <property type="protein sequence ID" value="JAN52429.1"/>
    <property type="molecule type" value="Transcribed_RNA"/>
</dbReference>
<dbReference type="Gene3D" id="3.40.50.410">
    <property type="entry name" value="von Willebrand factor, type A domain"/>
    <property type="match status" value="1"/>
</dbReference>